<dbReference type="InterPro" id="IPR017972">
    <property type="entry name" value="Cyt_P450_CS"/>
</dbReference>
<keyword evidence="9" id="KW-0408">Iron</keyword>
<feature type="domain" description="2Fe-2S ferredoxin-type" evidence="13">
    <location>
        <begin position="699"/>
        <end position="784"/>
    </location>
</feature>
<feature type="region of interest" description="Disordered" evidence="12">
    <location>
        <begin position="1"/>
        <end position="30"/>
    </location>
</feature>
<dbReference type="InterPro" id="IPR039261">
    <property type="entry name" value="FNR_nucleotide-bd"/>
</dbReference>
<dbReference type="PROSITE" id="PS51085">
    <property type="entry name" value="2FE2S_FER_2"/>
    <property type="match status" value="1"/>
</dbReference>
<dbReference type="InterPro" id="IPR006058">
    <property type="entry name" value="2Fe2S_fd_BS"/>
</dbReference>
<dbReference type="CDD" id="cd00207">
    <property type="entry name" value="fer2"/>
    <property type="match status" value="1"/>
</dbReference>
<sequence>MGSEPVAAIRGSGDAAPAATGCPFHPGVDPSGRPISANAAAFDPFHETFQEDPAGSLRWSRDGEPVFYSPRLGYWVVTRYEDVKAVFRDNITFSPSIALEKVTPVCDEATAVLERYGYAMRRTLVNEDEPVHMRRRRALMEPFTPAQLAHHEPLVRRLVREHVDRIIDTGKADLVEEMLYDVPLTVALHFLGVPEDDMAMLRKYSVAHVVNTWGRPTQEEQVAVAESVGRFWRFAGEVLDRMRQDPSGPGWMPYAIRLQPQMPDVITDSYLHSIMMAGIVAAHETTANAAANAIRLLLENRPVWEEICADQRLIPNAVEECLRHSGSVKAWRRIATTDTKIGDVEIPKGAKLLIVTSSANHDERRFDGPDEVDVRRENAGDHLTFGYGAHQCMGKNLARMELQIILQELTTRLPHMELVPGQRFSYLPNISFRGPEHLWVQWDPARNPERTNPEILRRRLPVQIGSARRPLPRSVTVLAIEPEAEGIVRITLADAHGKPLPAWSPGAHVDLELGGLTRQYSLCGDPDDRSTYQIAVLKDPDSRGGSRYVHERLAVGDVLLMRGPRNNFPLDPGARRYVFIAGGIGITPIITMADRARRRGADYHIHYCGRSAAAMAFLGRLRRDHGDRLTLYRSAEGTRLDIARLLAEPQEGTQIYVCGPQRMLDAVAEATRHWPDDAVRVESFVSALDRFDPAKNHAFDVRLADSGRVIRVPADQTVLGALRAAGIDVLSDCEEGLCGTCEVPVAEGEVDHRDMVLTKAERAQHSSMMTCCSRARGGSITLRL</sequence>
<evidence type="ECO:0000256" key="6">
    <source>
        <dbReference type="ARBA" id="ARBA00022714"/>
    </source>
</evidence>
<dbReference type="InterPro" id="IPR017938">
    <property type="entry name" value="Riboflavin_synthase-like_b-brl"/>
</dbReference>
<dbReference type="PRINTS" id="PR00409">
    <property type="entry name" value="PHDIOXRDTASE"/>
</dbReference>
<dbReference type="Pfam" id="PF00067">
    <property type="entry name" value="p450"/>
    <property type="match status" value="1"/>
</dbReference>
<dbReference type="Gene3D" id="3.10.20.30">
    <property type="match status" value="1"/>
</dbReference>
<dbReference type="InterPro" id="IPR017927">
    <property type="entry name" value="FAD-bd_FR_type"/>
</dbReference>
<dbReference type="SMR" id="D6Y814"/>
<evidence type="ECO:0000256" key="7">
    <source>
        <dbReference type="ARBA" id="ARBA00022723"/>
    </source>
</evidence>
<evidence type="ECO:0000313" key="15">
    <source>
        <dbReference type="EMBL" id="ADG87833.1"/>
    </source>
</evidence>
<dbReference type="InterPro" id="IPR036396">
    <property type="entry name" value="Cyt_P450_sf"/>
</dbReference>
<dbReference type="PANTHER" id="PTHR46696:SF1">
    <property type="entry name" value="CYTOCHROME P450 YJIB-RELATED"/>
    <property type="match status" value="1"/>
</dbReference>
<dbReference type="RefSeq" id="WP_013131366.1">
    <property type="nucleotide sequence ID" value="NC_014165.1"/>
</dbReference>
<accession>D6Y814</accession>
<dbReference type="EMBL" id="CP001874">
    <property type="protein sequence ID" value="ADG87833.1"/>
    <property type="molecule type" value="Genomic_DNA"/>
</dbReference>
<evidence type="ECO:0000256" key="3">
    <source>
        <dbReference type="ARBA" id="ARBA00022617"/>
    </source>
</evidence>
<dbReference type="eggNOG" id="COG2124">
    <property type="taxonomic scope" value="Bacteria"/>
</dbReference>
<evidence type="ECO:0000256" key="1">
    <source>
        <dbReference type="ARBA" id="ARBA00001917"/>
    </source>
</evidence>
<protein>
    <submittedName>
        <fullName evidence="15">Ferredoxin</fullName>
    </submittedName>
</protein>
<dbReference type="Proteomes" id="UP000006640">
    <property type="component" value="Chromosome"/>
</dbReference>
<proteinExistence type="inferred from homology"/>
<dbReference type="GO" id="GO:0004497">
    <property type="term" value="F:monooxygenase activity"/>
    <property type="evidence" value="ECO:0007669"/>
    <property type="project" value="UniProtKB-KW"/>
</dbReference>
<dbReference type="GO" id="GO:0020037">
    <property type="term" value="F:heme binding"/>
    <property type="evidence" value="ECO:0007669"/>
    <property type="project" value="InterPro"/>
</dbReference>
<dbReference type="PROSITE" id="PS00197">
    <property type="entry name" value="2FE2S_FER_1"/>
    <property type="match status" value="1"/>
</dbReference>
<feature type="domain" description="FAD-binding FR-type" evidence="14">
    <location>
        <begin position="470"/>
        <end position="571"/>
    </location>
</feature>
<comment type="similarity">
    <text evidence="2">Belongs to the cytochrome P450 family.</text>
</comment>
<evidence type="ECO:0000256" key="4">
    <source>
        <dbReference type="ARBA" id="ARBA00022630"/>
    </source>
</evidence>
<evidence type="ECO:0000256" key="12">
    <source>
        <dbReference type="SAM" id="MobiDB-lite"/>
    </source>
</evidence>
<evidence type="ECO:0000256" key="2">
    <source>
        <dbReference type="ARBA" id="ARBA00010617"/>
    </source>
</evidence>
<dbReference type="GO" id="GO:0005506">
    <property type="term" value="F:iron ion binding"/>
    <property type="evidence" value="ECO:0007669"/>
    <property type="project" value="InterPro"/>
</dbReference>
<dbReference type="PROSITE" id="PS00086">
    <property type="entry name" value="CYTOCHROME_P450"/>
    <property type="match status" value="1"/>
</dbReference>
<dbReference type="CDD" id="cd11078">
    <property type="entry name" value="CYP130-like"/>
    <property type="match status" value="1"/>
</dbReference>
<dbReference type="SUPFAM" id="SSF63380">
    <property type="entry name" value="Riboflavin synthase domain-like"/>
    <property type="match status" value="1"/>
</dbReference>
<dbReference type="SUPFAM" id="SSF52343">
    <property type="entry name" value="Ferredoxin reductase-like, C-terminal NADP-linked domain"/>
    <property type="match status" value="1"/>
</dbReference>
<keyword evidence="7" id="KW-0479">Metal-binding</keyword>
<gene>
    <name evidence="15" type="ordered locus">Tbis_1111</name>
</gene>
<dbReference type="Gene3D" id="2.40.30.10">
    <property type="entry name" value="Translation factors"/>
    <property type="match status" value="1"/>
</dbReference>
<evidence type="ECO:0000259" key="14">
    <source>
        <dbReference type="PROSITE" id="PS51384"/>
    </source>
</evidence>
<dbReference type="AlphaFoldDB" id="D6Y814"/>
<dbReference type="Gene3D" id="3.40.50.80">
    <property type="entry name" value="Nucleotide-binding domain of ferredoxin-NADP reductase (FNR) module"/>
    <property type="match status" value="1"/>
</dbReference>
<keyword evidence="10" id="KW-0411">Iron-sulfur</keyword>
<keyword evidence="11" id="KW-0503">Monooxygenase</keyword>
<dbReference type="SUPFAM" id="SSF54292">
    <property type="entry name" value="2Fe-2S ferredoxin-like"/>
    <property type="match status" value="1"/>
</dbReference>
<dbReference type="GO" id="GO:0016705">
    <property type="term" value="F:oxidoreductase activity, acting on paired donors, with incorporation or reduction of molecular oxygen"/>
    <property type="evidence" value="ECO:0007669"/>
    <property type="project" value="InterPro"/>
</dbReference>
<name>D6Y814_THEBD</name>
<keyword evidence="8" id="KW-0560">Oxidoreductase</keyword>
<dbReference type="InterPro" id="IPR001041">
    <property type="entry name" value="2Fe-2S_ferredoxin-type"/>
</dbReference>
<comment type="cofactor">
    <cofactor evidence="1">
        <name>FMN</name>
        <dbReference type="ChEBI" id="CHEBI:58210"/>
    </cofactor>
</comment>
<evidence type="ECO:0000256" key="8">
    <source>
        <dbReference type="ARBA" id="ARBA00023002"/>
    </source>
</evidence>
<dbReference type="InterPro" id="IPR054582">
    <property type="entry name" value="DmmA-like_N"/>
</dbReference>
<keyword evidence="4" id="KW-0285">Flavoprotein</keyword>
<evidence type="ECO:0000256" key="11">
    <source>
        <dbReference type="ARBA" id="ARBA00023033"/>
    </source>
</evidence>
<dbReference type="PROSITE" id="PS51384">
    <property type="entry name" value="FAD_FR"/>
    <property type="match status" value="1"/>
</dbReference>
<dbReference type="InterPro" id="IPR036010">
    <property type="entry name" value="2Fe-2S_ferredoxin-like_sf"/>
</dbReference>
<dbReference type="GO" id="GO:0051537">
    <property type="term" value="F:2 iron, 2 sulfur cluster binding"/>
    <property type="evidence" value="ECO:0007669"/>
    <property type="project" value="UniProtKB-KW"/>
</dbReference>
<organism evidence="15 16">
    <name type="scientific">Thermobispora bispora (strain ATCC 19993 / DSM 43833 / CBS 139.67 / JCM 10125 / KCTC 9307 / NBRC 14880 / R51)</name>
    <dbReference type="NCBI Taxonomy" id="469371"/>
    <lineage>
        <taxon>Bacteria</taxon>
        <taxon>Bacillati</taxon>
        <taxon>Actinomycetota</taxon>
        <taxon>Actinomycetes</taxon>
        <taxon>Streptosporangiales</taxon>
        <taxon>Streptosporangiaceae</taxon>
        <taxon>Thermobispora</taxon>
    </lineage>
</organism>
<dbReference type="SUPFAM" id="SSF48264">
    <property type="entry name" value="Cytochrome P450"/>
    <property type="match status" value="1"/>
</dbReference>
<evidence type="ECO:0000256" key="9">
    <source>
        <dbReference type="ARBA" id="ARBA00023004"/>
    </source>
</evidence>
<dbReference type="Pfam" id="PF22290">
    <property type="entry name" value="DmmA-like_N"/>
    <property type="match status" value="1"/>
</dbReference>
<dbReference type="CDD" id="cd06185">
    <property type="entry name" value="PDR_like"/>
    <property type="match status" value="1"/>
</dbReference>
<dbReference type="FunFam" id="1.10.630.10:FF:000018">
    <property type="entry name" value="Cytochrome P450 monooxygenase"/>
    <property type="match status" value="1"/>
</dbReference>
<dbReference type="STRING" id="469371.Tbis_1111"/>
<evidence type="ECO:0000259" key="13">
    <source>
        <dbReference type="PROSITE" id="PS51085"/>
    </source>
</evidence>
<keyword evidence="6" id="KW-0001">2Fe-2S</keyword>
<dbReference type="InterPro" id="IPR001128">
    <property type="entry name" value="Cyt_P450"/>
</dbReference>
<dbReference type="HOGENOM" id="CLU_020412_0_0_11"/>
<dbReference type="Gene3D" id="1.10.630.10">
    <property type="entry name" value="Cytochrome P450"/>
    <property type="match status" value="1"/>
</dbReference>
<keyword evidence="16" id="KW-1185">Reference proteome</keyword>
<reference evidence="15 16" key="1">
    <citation type="submission" date="2010-01" db="EMBL/GenBank/DDBJ databases">
        <title>The complete genome of Thermobispora bispora DSM 43833.</title>
        <authorList>
            <consortium name="US DOE Joint Genome Institute (JGI-PGF)"/>
            <person name="Lucas S."/>
            <person name="Copeland A."/>
            <person name="Lapidus A."/>
            <person name="Glavina del Rio T."/>
            <person name="Dalin E."/>
            <person name="Tice H."/>
            <person name="Bruce D."/>
            <person name="Goodwin L."/>
            <person name="Pitluck S."/>
            <person name="Kyrpides N."/>
            <person name="Mavromatis K."/>
            <person name="Ivanova N."/>
            <person name="Mikhailova N."/>
            <person name="Chertkov O."/>
            <person name="Brettin T."/>
            <person name="Detter J.C."/>
            <person name="Han C."/>
            <person name="Larimer F."/>
            <person name="Land M."/>
            <person name="Hauser L."/>
            <person name="Markowitz V."/>
            <person name="Cheng J.-F."/>
            <person name="Hugenholtz P."/>
            <person name="Woyke T."/>
            <person name="Wu D."/>
            <person name="Jando M."/>
            <person name="Schneider S."/>
            <person name="Klenk H.-P."/>
            <person name="Eisen J.A."/>
        </authorList>
    </citation>
    <scope>NUCLEOTIDE SEQUENCE [LARGE SCALE GENOMIC DNA]</scope>
    <source>
        <strain evidence="16">ATCC 19993 / DSM 43833 / CBS 139.67 / JCM 10125 / KCTC 9307 / NBRC 14880 / R51</strain>
    </source>
</reference>
<evidence type="ECO:0000256" key="10">
    <source>
        <dbReference type="ARBA" id="ARBA00023014"/>
    </source>
</evidence>
<dbReference type="InterPro" id="IPR012675">
    <property type="entry name" value="Beta-grasp_dom_sf"/>
</dbReference>
<dbReference type="OrthoDB" id="502624at2"/>
<dbReference type="PANTHER" id="PTHR46696">
    <property type="entry name" value="P450, PUTATIVE (EUROFUNG)-RELATED"/>
    <property type="match status" value="1"/>
</dbReference>
<dbReference type="eggNOG" id="COG1018">
    <property type="taxonomic scope" value="Bacteria"/>
</dbReference>
<keyword evidence="5" id="KW-0288">FMN</keyword>
<keyword evidence="3" id="KW-0349">Heme</keyword>
<dbReference type="KEGG" id="tbi:Tbis_1111"/>
<evidence type="ECO:0000313" key="16">
    <source>
        <dbReference type="Proteomes" id="UP000006640"/>
    </source>
</evidence>
<evidence type="ECO:0000256" key="5">
    <source>
        <dbReference type="ARBA" id="ARBA00022643"/>
    </source>
</evidence>
<dbReference type="Pfam" id="PF00111">
    <property type="entry name" value="Fer2"/>
    <property type="match status" value="1"/>
</dbReference>